<name>A0A977PUB0_9CYAN</name>
<dbReference type="KEGG" id="wna:KA717_20470"/>
<feature type="region of interest" description="Disordered" evidence="1">
    <location>
        <begin position="202"/>
        <end position="231"/>
    </location>
</feature>
<sequence length="231" mass="27018">MVLSVLIDVNLVVQAIGTEENFKEVERRIAVIISACPDAKMFMSHESIKNAFSEEMASEQIIPFLYKSDINIISSDIFTEEERVQQLPAHVEGVKKLIDNYSMDRHYYLVLQVAYAITKKVSVIITDNYQHFLLIDRNTSLKIWLFEQLEDKNSKTRQEFQKEIDEIKQQNCDLKKEIDEIKQQNCDLKKQLVKIKIELSDQEQKNKDLTESQKKLNKPPSNPQGRDVWKL</sequence>
<evidence type="ECO:0000313" key="2">
    <source>
        <dbReference type="EMBL" id="UXE58450.1"/>
    </source>
</evidence>
<proteinExistence type="predicted"/>
<dbReference type="AlphaFoldDB" id="A0A977PUB0"/>
<dbReference type="Proteomes" id="UP001065613">
    <property type="component" value="Chromosome"/>
</dbReference>
<dbReference type="EMBL" id="CP073041">
    <property type="protein sequence ID" value="UXE58450.1"/>
    <property type="molecule type" value="Genomic_DNA"/>
</dbReference>
<reference evidence="2" key="1">
    <citation type="submission" date="2021-04" db="EMBL/GenBank/DDBJ databases">
        <title>Genome sequence of Woronichinia naegeliana from Washington state freshwater lake bloom.</title>
        <authorList>
            <person name="Dreher T.W."/>
        </authorList>
    </citation>
    <scope>NUCLEOTIDE SEQUENCE</scope>
    <source>
        <strain evidence="2">WA131</strain>
    </source>
</reference>
<organism evidence="2">
    <name type="scientific">Woronichinia naegeliana WA131</name>
    <dbReference type="NCBI Taxonomy" id="2824559"/>
    <lineage>
        <taxon>Bacteria</taxon>
        <taxon>Bacillati</taxon>
        <taxon>Cyanobacteriota</taxon>
        <taxon>Cyanophyceae</taxon>
        <taxon>Synechococcales</taxon>
        <taxon>Coelosphaeriaceae</taxon>
        <taxon>Woronichinia</taxon>
    </lineage>
</organism>
<evidence type="ECO:0000256" key="1">
    <source>
        <dbReference type="SAM" id="MobiDB-lite"/>
    </source>
</evidence>
<accession>A0A977PUB0</accession>
<protein>
    <submittedName>
        <fullName evidence="2">Uncharacterized protein</fullName>
    </submittedName>
</protein>
<feature type="compositionally biased region" description="Basic and acidic residues" evidence="1">
    <location>
        <begin position="202"/>
        <end position="214"/>
    </location>
</feature>
<gene>
    <name evidence="2" type="ORF">KA717_20470</name>
</gene>